<dbReference type="EMBL" id="CP002780">
    <property type="protein sequence ID" value="AEG60679.1"/>
    <property type="molecule type" value="Genomic_DNA"/>
</dbReference>
<name>F6DN90_DESRL</name>
<dbReference type="AlphaFoldDB" id="F6DN90"/>
<dbReference type="InterPro" id="IPR002740">
    <property type="entry name" value="EVE_domain"/>
</dbReference>
<dbReference type="PANTHER" id="PTHR14087:SF7">
    <property type="entry name" value="THYMOCYTE NUCLEAR PROTEIN 1"/>
    <property type="match status" value="1"/>
</dbReference>
<feature type="domain" description="EVE" evidence="1">
    <location>
        <begin position="2"/>
        <end position="132"/>
    </location>
</feature>
<dbReference type="CDD" id="cd21133">
    <property type="entry name" value="EVE"/>
    <property type="match status" value="1"/>
</dbReference>
<reference evidence="2 3" key="2">
    <citation type="journal article" date="2012" name="Stand. Genomic Sci.">
        <title>Complete genome sequence of the sulfate-reducing firmicute Desulfotomaculum ruminis type strain (DL(T)).</title>
        <authorList>
            <person name="Spring S."/>
            <person name="Visser M."/>
            <person name="Lu M."/>
            <person name="Copeland A."/>
            <person name="Lapidus A."/>
            <person name="Lucas S."/>
            <person name="Cheng J.F."/>
            <person name="Han C."/>
            <person name="Tapia R."/>
            <person name="Goodwin L.A."/>
            <person name="Pitluck S."/>
            <person name="Ivanova N."/>
            <person name="Land M."/>
            <person name="Hauser L."/>
            <person name="Larimer F."/>
            <person name="Rohde M."/>
            <person name="Goker M."/>
            <person name="Detter J.C."/>
            <person name="Kyrpides N.C."/>
            <person name="Woyke T."/>
            <person name="Schaap P.J."/>
            <person name="Plugge C.M."/>
            <person name="Muyzer G."/>
            <person name="Kuever J."/>
            <person name="Pereira I.A."/>
            <person name="Parshina S.N."/>
            <person name="Bernier-Latmani R."/>
            <person name="Stams A.J."/>
            <person name="Klenk H.P."/>
        </authorList>
    </citation>
    <scope>NUCLEOTIDE SEQUENCE [LARGE SCALE GENOMIC DNA]</scope>
    <source>
        <strain evidence="3">ATCC 23193 / DSM 2154 / NCIB 8452 / DL</strain>
    </source>
</reference>
<evidence type="ECO:0000259" key="1">
    <source>
        <dbReference type="Pfam" id="PF01878"/>
    </source>
</evidence>
<evidence type="ECO:0000313" key="2">
    <source>
        <dbReference type="EMBL" id="AEG60679.1"/>
    </source>
</evidence>
<dbReference type="OrthoDB" id="9791347at2"/>
<dbReference type="KEGG" id="dru:Desru_2440"/>
<dbReference type="PANTHER" id="PTHR14087">
    <property type="entry name" value="THYMOCYTE NUCLEAR PROTEIN 1"/>
    <property type="match status" value="1"/>
</dbReference>
<reference evidence="3" key="1">
    <citation type="submission" date="2011-05" db="EMBL/GenBank/DDBJ databases">
        <title>Complete sequence of Desulfotomaculum ruminis DSM 2154.</title>
        <authorList>
            <person name="Lucas S."/>
            <person name="Copeland A."/>
            <person name="Lapidus A."/>
            <person name="Cheng J.-F."/>
            <person name="Goodwin L."/>
            <person name="Pitluck S."/>
            <person name="Lu M."/>
            <person name="Detter J.C."/>
            <person name="Han C."/>
            <person name="Tapia R."/>
            <person name="Land M."/>
            <person name="Hauser L."/>
            <person name="Kyrpides N."/>
            <person name="Ivanova N."/>
            <person name="Mikhailova N."/>
            <person name="Pagani I."/>
            <person name="Stams A.J.M."/>
            <person name="Plugge C.M."/>
            <person name="Muyzer G."/>
            <person name="Kuever J."/>
            <person name="Parshina S.N."/>
            <person name="Ivanova A.E."/>
            <person name="Nazina T.N."/>
            <person name="Brambilla E."/>
            <person name="Spring S."/>
            <person name="Klenk H.-P."/>
            <person name="Woyke T."/>
        </authorList>
    </citation>
    <scope>NUCLEOTIDE SEQUENCE [LARGE SCALE GENOMIC DNA]</scope>
    <source>
        <strain evidence="3">ATCC 23193 / DSM 2154 / NCIB 8452 / DL</strain>
    </source>
</reference>
<dbReference type="SUPFAM" id="SSF88697">
    <property type="entry name" value="PUA domain-like"/>
    <property type="match status" value="1"/>
</dbReference>
<dbReference type="STRING" id="696281.Desru_2440"/>
<dbReference type="eggNOG" id="COG2947">
    <property type="taxonomic scope" value="Bacteria"/>
</dbReference>
<dbReference type="Gene3D" id="3.10.590.10">
    <property type="entry name" value="ph1033 like domains"/>
    <property type="match status" value="1"/>
</dbReference>
<sequence length="137" mass="15736">MAYWLAKTEPEAFSYQDLERLGRDRWDGVKNFVALRHIGKMQPGDRMFIYHSGKTKAIVGVARVVSLAYPDPAEQDPRLVVVDVEPLYPLIRPVTLKEIKQNPAFQEWELVKQSRLSVMPVSEPHWRLIHELAGNAS</sequence>
<proteinExistence type="predicted"/>
<evidence type="ECO:0000313" key="3">
    <source>
        <dbReference type="Proteomes" id="UP000009234"/>
    </source>
</evidence>
<dbReference type="InterPro" id="IPR047197">
    <property type="entry name" value="THYN1-like_EVE"/>
</dbReference>
<dbReference type="HOGENOM" id="CLU_041799_2_1_9"/>
<dbReference type="Proteomes" id="UP000009234">
    <property type="component" value="Chromosome"/>
</dbReference>
<dbReference type="InterPro" id="IPR052181">
    <property type="entry name" value="5hmC_binding"/>
</dbReference>
<keyword evidence="3" id="KW-1185">Reference proteome</keyword>
<gene>
    <name evidence="2" type="ordered locus">Desru_2440</name>
</gene>
<organism evidence="2 3">
    <name type="scientific">Desulforamulus ruminis (strain ATCC 23193 / DSM 2154 / NCIMB 8452 / DL)</name>
    <name type="common">Desulfotomaculum ruminis</name>
    <dbReference type="NCBI Taxonomy" id="696281"/>
    <lineage>
        <taxon>Bacteria</taxon>
        <taxon>Bacillati</taxon>
        <taxon>Bacillota</taxon>
        <taxon>Clostridia</taxon>
        <taxon>Eubacteriales</taxon>
        <taxon>Peptococcaceae</taxon>
        <taxon>Desulforamulus</taxon>
    </lineage>
</organism>
<protein>
    <recommendedName>
        <fullName evidence="1">EVE domain-containing protein</fullName>
    </recommendedName>
</protein>
<accession>F6DN90</accession>
<dbReference type="Pfam" id="PF01878">
    <property type="entry name" value="EVE"/>
    <property type="match status" value="1"/>
</dbReference>
<dbReference type="RefSeq" id="WP_013842435.1">
    <property type="nucleotide sequence ID" value="NC_015589.1"/>
</dbReference>
<dbReference type="InterPro" id="IPR015947">
    <property type="entry name" value="PUA-like_sf"/>
</dbReference>